<dbReference type="RefSeq" id="WP_319831909.1">
    <property type="nucleotide sequence ID" value="NZ_CP138858.1"/>
</dbReference>
<protein>
    <submittedName>
        <fullName evidence="1">Uncharacterized protein</fullName>
    </submittedName>
</protein>
<dbReference type="Proteomes" id="UP001324993">
    <property type="component" value="Chromosome"/>
</dbReference>
<evidence type="ECO:0000313" key="2">
    <source>
        <dbReference type="Proteomes" id="UP001324993"/>
    </source>
</evidence>
<name>A0ABZ0RHL7_9BACT</name>
<keyword evidence="2" id="KW-1185">Reference proteome</keyword>
<proteinExistence type="predicted"/>
<accession>A0ABZ0RHL7</accession>
<dbReference type="EMBL" id="CP138858">
    <property type="protein sequence ID" value="WPJ95007.1"/>
    <property type="molecule type" value="Genomic_DNA"/>
</dbReference>
<organism evidence="1 2">
    <name type="scientific">Coraliomargarita algicola</name>
    <dbReference type="NCBI Taxonomy" id="3092156"/>
    <lineage>
        <taxon>Bacteria</taxon>
        <taxon>Pseudomonadati</taxon>
        <taxon>Verrucomicrobiota</taxon>
        <taxon>Opitutia</taxon>
        <taxon>Puniceicoccales</taxon>
        <taxon>Coraliomargaritaceae</taxon>
        <taxon>Coraliomargarita</taxon>
    </lineage>
</organism>
<evidence type="ECO:0000313" key="1">
    <source>
        <dbReference type="EMBL" id="WPJ95007.1"/>
    </source>
</evidence>
<gene>
    <name evidence="1" type="ORF">SH580_16385</name>
</gene>
<sequence>MFFGTKFYGGMAKKWFEQAVSYQDLKNIKLSEHVPDLPSAWERARFGILASRDEGMALDIL</sequence>
<reference evidence="1 2" key="1">
    <citation type="submission" date="2023-11" db="EMBL/GenBank/DDBJ databases">
        <title>Coraliomargarita sp. nov., isolated from marine algae.</title>
        <authorList>
            <person name="Lee J.K."/>
            <person name="Baek J.H."/>
            <person name="Kim J.M."/>
            <person name="Choi D.G."/>
            <person name="Jeon C.O."/>
        </authorList>
    </citation>
    <scope>NUCLEOTIDE SEQUENCE [LARGE SCALE GENOMIC DNA]</scope>
    <source>
        <strain evidence="1 2">J2-16</strain>
    </source>
</reference>